<dbReference type="InterPro" id="IPR001117">
    <property type="entry name" value="Cu-oxidase_2nd"/>
</dbReference>
<dbReference type="AlphaFoldDB" id="A0AAN9EGG5"/>
<dbReference type="CDD" id="cd13875">
    <property type="entry name" value="CuRO_2_LCC_plant"/>
    <property type="match status" value="1"/>
</dbReference>
<dbReference type="InterPro" id="IPR034288">
    <property type="entry name" value="CuRO_1_LCC"/>
</dbReference>
<evidence type="ECO:0000256" key="9">
    <source>
        <dbReference type="ARBA" id="ARBA00023002"/>
    </source>
</evidence>
<evidence type="ECO:0000256" key="8">
    <source>
        <dbReference type="ARBA" id="ARBA00022737"/>
    </source>
</evidence>
<dbReference type="FunFam" id="2.60.40.420:FF:000049">
    <property type="entry name" value="Laccase"/>
    <property type="match status" value="1"/>
</dbReference>
<evidence type="ECO:0000259" key="15">
    <source>
        <dbReference type="Pfam" id="PF07731"/>
    </source>
</evidence>
<organism evidence="17 18">
    <name type="scientific">Crotalaria pallida</name>
    <name type="common">Smooth rattlebox</name>
    <name type="synonym">Crotalaria striata</name>
    <dbReference type="NCBI Taxonomy" id="3830"/>
    <lineage>
        <taxon>Eukaryota</taxon>
        <taxon>Viridiplantae</taxon>
        <taxon>Streptophyta</taxon>
        <taxon>Embryophyta</taxon>
        <taxon>Tracheophyta</taxon>
        <taxon>Spermatophyta</taxon>
        <taxon>Magnoliopsida</taxon>
        <taxon>eudicotyledons</taxon>
        <taxon>Gunneridae</taxon>
        <taxon>Pentapetalae</taxon>
        <taxon>rosids</taxon>
        <taxon>fabids</taxon>
        <taxon>Fabales</taxon>
        <taxon>Fabaceae</taxon>
        <taxon>Papilionoideae</taxon>
        <taxon>50 kb inversion clade</taxon>
        <taxon>genistoids sensu lato</taxon>
        <taxon>core genistoids</taxon>
        <taxon>Crotalarieae</taxon>
        <taxon>Crotalaria</taxon>
    </lineage>
</organism>
<keyword evidence="6 13" id="KW-0964">Secreted</keyword>
<proteinExistence type="inferred from homology"/>
<evidence type="ECO:0000256" key="6">
    <source>
        <dbReference type="ARBA" id="ARBA00022525"/>
    </source>
</evidence>
<evidence type="ECO:0000259" key="14">
    <source>
        <dbReference type="Pfam" id="PF00394"/>
    </source>
</evidence>
<keyword evidence="9 13" id="KW-0560">Oxidoreductase</keyword>
<keyword evidence="8 13" id="KW-0677">Repeat</keyword>
<evidence type="ECO:0000256" key="12">
    <source>
        <dbReference type="ARBA" id="ARBA00023185"/>
    </source>
</evidence>
<comment type="cofactor">
    <cofactor evidence="13">
        <name>Cu cation</name>
        <dbReference type="ChEBI" id="CHEBI:23378"/>
    </cofactor>
    <text evidence="13">Binds 4 Cu cations per monomer.</text>
</comment>
<dbReference type="InterPro" id="IPR011707">
    <property type="entry name" value="Cu-oxidase-like_N"/>
</dbReference>
<keyword evidence="12 13" id="KW-0439">Lignin degradation</keyword>
<keyword evidence="11" id="KW-0325">Glycoprotein</keyword>
<gene>
    <name evidence="17" type="ORF">RIF29_29200</name>
</gene>
<dbReference type="FunFam" id="2.60.40.420:FF:000062">
    <property type="entry name" value="Laccase"/>
    <property type="match status" value="1"/>
</dbReference>
<dbReference type="InterPro" id="IPR034289">
    <property type="entry name" value="CuRO_3_LCC"/>
</dbReference>
<dbReference type="InterPro" id="IPR011706">
    <property type="entry name" value="Cu-oxidase_C"/>
</dbReference>
<dbReference type="PROSITE" id="PS00080">
    <property type="entry name" value="MULTICOPPER_OXIDASE2"/>
    <property type="match status" value="1"/>
</dbReference>
<evidence type="ECO:0000256" key="5">
    <source>
        <dbReference type="ARBA" id="ARBA00022523"/>
    </source>
</evidence>
<feature type="domain" description="Plastocyanin-like" evidence="15">
    <location>
        <begin position="439"/>
        <end position="571"/>
    </location>
</feature>
<comment type="caution">
    <text evidence="17">The sequence shown here is derived from an EMBL/GenBank/DDBJ whole genome shotgun (WGS) entry which is preliminary data.</text>
</comment>
<dbReference type="InterPro" id="IPR002355">
    <property type="entry name" value="Cu_oxidase_Cu_BS"/>
</dbReference>
<dbReference type="CDD" id="cd13897">
    <property type="entry name" value="CuRO_3_LCC_plant"/>
    <property type="match status" value="1"/>
</dbReference>
<dbReference type="PANTHER" id="PTHR11709">
    <property type="entry name" value="MULTI-COPPER OXIDASE"/>
    <property type="match status" value="1"/>
</dbReference>
<dbReference type="PANTHER" id="PTHR11709:SF522">
    <property type="entry name" value="LACCASE-4"/>
    <property type="match status" value="1"/>
</dbReference>
<name>A0AAN9EGG5_CROPI</name>
<evidence type="ECO:0000259" key="16">
    <source>
        <dbReference type="Pfam" id="PF07732"/>
    </source>
</evidence>
<evidence type="ECO:0000256" key="1">
    <source>
        <dbReference type="ARBA" id="ARBA00000349"/>
    </source>
</evidence>
<protein>
    <recommendedName>
        <fullName evidence="4 13">Laccase</fullName>
        <ecNumber evidence="4 13">1.10.3.2</ecNumber>
    </recommendedName>
    <alternativeName>
        <fullName evidence="13">Benzenediol:oxygen oxidoreductase</fullName>
    </alternativeName>
    <alternativeName>
        <fullName evidence="13">Diphenol oxidase</fullName>
    </alternativeName>
    <alternativeName>
        <fullName evidence="13">Urishiol oxidase</fullName>
    </alternativeName>
</protein>
<dbReference type="EC" id="1.10.3.2" evidence="4 13"/>
<dbReference type="GO" id="GO:0005507">
    <property type="term" value="F:copper ion binding"/>
    <property type="evidence" value="ECO:0007669"/>
    <property type="project" value="InterPro"/>
</dbReference>
<reference evidence="17 18" key="1">
    <citation type="submission" date="2024-01" db="EMBL/GenBank/DDBJ databases">
        <title>The genomes of 5 underutilized Papilionoideae crops provide insights into root nodulation and disease resistanc.</title>
        <authorList>
            <person name="Yuan L."/>
        </authorList>
    </citation>
    <scope>NUCLEOTIDE SEQUENCE [LARGE SCALE GENOMIC DNA]</scope>
    <source>
        <strain evidence="17">ZHUSHIDOU_FW_LH</strain>
        <tissue evidence="17">Leaf</tissue>
    </source>
</reference>
<dbReference type="Pfam" id="PF00394">
    <property type="entry name" value="Cu-oxidase"/>
    <property type="match status" value="1"/>
</dbReference>
<comment type="catalytic activity">
    <reaction evidence="1 13">
        <text>4 hydroquinone + O2 = 4 benzosemiquinone + 2 H2O</text>
        <dbReference type="Rhea" id="RHEA:11276"/>
        <dbReference type="ChEBI" id="CHEBI:15377"/>
        <dbReference type="ChEBI" id="CHEBI:15379"/>
        <dbReference type="ChEBI" id="CHEBI:17594"/>
        <dbReference type="ChEBI" id="CHEBI:17977"/>
        <dbReference type="EC" id="1.10.3.2"/>
    </reaction>
</comment>
<dbReference type="InterPro" id="IPR045087">
    <property type="entry name" value="Cu-oxidase_fam"/>
</dbReference>
<keyword evidence="10 13" id="KW-0186">Copper</keyword>
<dbReference type="EMBL" id="JAYWIO010000006">
    <property type="protein sequence ID" value="KAK7255781.1"/>
    <property type="molecule type" value="Genomic_DNA"/>
</dbReference>
<evidence type="ECO:0000256" key="4">
    <source>
        <dbReference type="ARBA" id="ARBA00012297"/>
    </source>
</evidence>
<dbReference type="GO" id="GO:0048046">
    <property type="term" value="C:apoplast"/>
    <property type="evidence" value="ECO:0007669"/>
    <property type="project" value="UniProtKB-SubCell"/>
</dbReference>
<dbReference type="GO" id="GO:0052716">
    <property type="term" value="F:hydroquinone:oxygen oxidoreductase activity"/>
    <property type="evidence" value="ECO:0007669"/>
    <property type="project" value="UniProtKB-EC"/>
</dbReference>
<comment type="similarity">
    <text evidence="3 13">Belongs to the multicopper oxidase family.</text>
</comment>
<evidence type="ECO:0000313" key="18">
    <source>
        <dbReference type="Proteomes" id="UP001372338"/>
    </source>
</evidence>
<evidence type="ECO:0000256" key="10">
    <source>
        <dbReference type="ARBA" id="ARBA00023008"/>
    </source>
</evidence>
<dbReference type="GO" id="GO:0046274">
    <property type="term" value="P:lignin catabolic process"/>
    <property type="evidence" value="ECO:0007669"/>
    <property type="project" value="UniProtKB-KW"/>
</dbReference>
<dbReference type="InterPro" id="IPR033138">
    <property type="entry name" value="Cu_oxidase_CS"/>
</dbReference>
<sequence length="588" mass="65243">MGSAFLSMPSFLSAMLLVLCTLSILPELTHARHARVTRHYKFNIKLQNVTRLCQTKSIVTVNGQFPGPRVIAREGDRLIIKVVNHVQYNVSIHWHGIRQLKSGWADGPAYITQCPIQTGQSYVYNFTVIGQRGTLWWHAHISWLRATLYGPIVILPKRHVPYPFPQPHKEVPIILGDWWKADTEAVINQATQTGLAPNTSDAHTINGLPGPLSNCSAKDTFKLKVKPGKTYMLRLINAALNDEMFFSIANHTLTVVEADAVYVKPFRTNIVLITPGQTTNVLLKTKSKFPKATFAIAARPYATGPAAFDNTTTTGLLEYKTNSSPITNNTKSNKNNKLPLLRPAFPKFNDTVFADSFNKKIRSLANTKFPAKVPKTVDRHFFFTVGLGISTCSKNQSCQGPNNTRVAAAVNNVSFVMPNSALLQAHFFNKSKGVYTTDFPSNPPFKFNYTGTPPRNIMVTSGTKVVVLPFNTSVELVLQDTSIIGAESHPLHLHGFNFFIVGQGIGNFDPKKDPSKFNLVDPPERNTAGVPSGGWVALRFLADNPGVWFMHCHLEVHTSWGLKMAWIVQDGKRRNQKLPPPPSDLPKC</sequence>
<evidence type="ECO:0000256" key="7">
    <source>
        <dbReference type="ARBA" id="ARBA00022723"/>
    </source>
</evidence>
<evidence type="ECO:0000256" key="13">
    <source>
        <dbReference type="RuleBase" id="RU361119"/>
    </source>
</evidence>
<feature type="domain" description="Plastocyanin-like" evidence="14">
    <location>
        <begin position="170"/>
        <end position="321"/>
    </location>
</feature>
<dbReference type="NCBIfam" id="TIGR03389">
    <property type="entry name" value="laccase"/>
    <property type="match status" value="1"/>
</dbReference>
<comment type="subcellular location">
    <subcellularLocation>
        <location evidence="2 13">Secreted</location>
        <location evidence="2 13">Extracellular space</location>
        <location evidence="2 13">Apoplast</location>
    </subcellularLocation>
</comment>
<keyword evidence="5 13" id="KW-0052">Apoplast</keyword>
<keyword evidence="13" id="KW-0732">Signal</keyword>
<keyword evidence="18" id="KW-1185">Reference proteome</keyword>
<dbReference type="Pfam" id="PF07732">
    <property type="entry name" value="Cu-oxidase_3"/>
    <property type="match status" value="1"/>
</dbReference>
<feature type="domain" description="Plastocyanin-like" evidence="16">
    <location>
        <begin position="44"/>
        <end position="157"/>
    </location>
</feature>
<comment type="function">
    <text evidence="13">Lignin degradation and detoxification of lignin-derived products.</text>
</comment>
<evidence type="ECO:0000313" key="17">
    <source>
        <dbReference type="EMBL" id="KAK7255781.1"/>
    </source>
</evidence>
<dbReference type="SUPFAM" id="SSF49503">
    <property type="entry name" value="Cupredoxins"/>
    <property type="match status" value="3"/>
</dbReference>
<evidence type="ECO:0000256" key="2">
    <source>
        <dbReference type="ARBA" id="ARBA00004271"/>
    </source>
</evidence>
<dbReference type="InterPro" id="IPR008972">
    <property type="entry name" value="Cupredoxin"/>
</dbReference>
<dbReference type="Pfam" id="PF07731">
    <property type="entry name" value="Cu-oxidase_2"/>
    <property type="match status" value="1"/>
</dbReference>
<dbReference type="CDD" id="cd13849">
    <property type="entry name" value="CuRO_1_LCC_plant"/>
    <property type="match status" value="1"/>
</dbReference>
<dbReference type="Gene3D" id="2.60.40.420">
    <property type="entry name" value="Cupredoxins - blue copper proteins"/>
    <property type="match status" value="3"/>
</dbReference>
<dbReference type="Proteomes" id="UP001372338">
    <property type="component" value="Unassembled WGS sequence"/>
</dbReference>
<dbReference type="PROSITE" id="PS00079">
    <property type="entry name" value="MULTICOPPER_OXIDASE1"/>
    <property type="match status" value="1"/>
</dbReference>
<evidence type="ECO:0000256" key="3">
    <source>
        <dbReference type="ARBA" id="ARBA00010609"/>
    </source>
</evidence>
<dbReference type="InterPro" id="IPR034285">
    <property type="entry name" value="CuRO_2_LCC"/>
</dbReference>
<feature type="chain" id="PRO_5042668593" description="Laccase" evidence="13">
    <location>
        <begin position="32"/>
        <end position="588"/>
    </location>
</feature>
<keyword evidence="7 13" id="KW-0479">Metal-binding</keyword>
<evidence type="ECO:0000256" key="11">
    <source>
        <dbReference type="ARBA" id="ARBA00023180"/>
    </source>
</evidence>
<feature type="signal peptide" evidence="13">
    <location>
        <begin position="1"/>
        <end position="31"/>
    </location>
</feature>
<dbReference type="InterPro" id="IPR017761">
    <property type="entry name" value="Laccase"/>
</dbReference>
<accession>A0AAN9EGG5</accession>